<keyword evidence="3" id="KW-1185">Reference proteome</keyword>
<gene>
    <name evidence="2" type="ordered locus">Os11g0274166</name>
    <name evidence="2" type="ORF">OSNPB_110274166</name>
</gene>
<evidence type="ECO:0000313" key="2">
    <source>
        <dbReference type="EMBL" id="BAT13575.1"/>
    </source>
</evidence>
<accession>A0A0P0Y146</accession>
<dbReference type="InParanoid" id="A0A0P0Y146"/>
<dbReference type="PaxDb" id="39947-A0A0P0Y146"/>
<sequence>MLDRHKVKRFIFEYRIIESRQQIKFLHSNLLPIITYLVNFSIPTLTNFLLVRKFIGNFFYQMECKLHNDMSLLAG</sequence>
<reference evidence="2 3" key="3">
    <citation type="journal article" date="2013" name="Rice">
        <title>Improvement of the Oryza sativa Nipponbare reference genome using next generation sequence and optical map data.</title>
        <authorList>
            <person name="Kawahara Y."/>
            <person name="de la Bastide M."/>
            <person name="Hamilton J.P."/>
            <person name="Kanamori H."/>
            <person name="McCombie W.R."/>
            <person name="Ouyang S."/>
            <person name="Schwartz D.C."/>
            <person name="Tanaka T."/>
            <person name="Wu J."/>
            <person name="Zhou S."/>
            <person name="Childs K.L."/>
            <person name="Davidson R.M."/>
            <person name="Lin H."/>
            <person name="Quesada-Ocampo L."/>
            <person name="Vaillancourt B."/>
            <person name="Sakai H."/>
            <person name="Lee S.S."/>
            <person name="Kim J."/>
            <person name="Numa H."/>
            <person name="Itoh T."/>
            <person name="Buell C.R."/>
            <person name="Matsumoto T."/>
        </authorList>
    </citation>
    <scope>NUCLEOTIDE SEQUENCE [LARGE SCALE GENOMIC DNA]</scope>
    <source>
        <strain evidence="3">cv. Nipponbare</strain>
    </source>
</reference>
<feature type="non-terminal residue" evidence="2">
    <location>
        <position position="75"/>
    </location>
</feature>
<keyword evidence="1" id="KW-1133">Transmembrane helix</keyword>
<evidence type="ECO:0000256" key="1">
    <source>
        <dbReference type="SAM" id="Phobius"/>
    </source>
</evidence>
<evidence type="ECO:0000313" key="3">
    <source>
        <dbReference type="Proteomes" id="UP000059680"/>
    </source>
</evidence>
<dbReference type="EMBL" id="AP014967">
    <property type="protein sequence ID" value="BAT13575.1"/>
    <property type="molecule type" value="Genomic_DNA"/>
</dbReference>
<feature type="transmembrane region" description="Helical" evidence="1">
    <location>
        <begin position="30"/>
        <end position="50"/>
    </location>
</feature>
<keyword evidence="1" id="KW-0812">Transmembrane</keyword>
<name>A0A0P0Y146_ORYSJ</name>
<dbReference type="Proteomes" id="UP000059680">
    <property type="component" value="Chromosome 11"/>
</dbReference>
<dbReference type="AlphaFoldDB" id="A0A0P0Y146"/>
<reference evidence="3" key="1">
    <citation type="journal article" date="2005" name="Nature">
        <title>The map-based sequence of the rice genome.</title>
        <authorList>
            <consortium name="International rice genome sequencing project (IRGSP)"/>
            <person name="Matsumoto T."/>
            <person name="Wu J."/>
            <person name="Kanamori H."/>
            <person name="Katayose Y."/>
            <person name="Fujisawa M."/>
            <person name="Namiki N."/>
            <person name="Mizuno H."/>
            <person name="Yamamoto K."/>
            <person name="Antonio B.A."/>
            <person name="Baba T."/>
            <person name="Sakata K."/>
            <person name="Nagamura Y."/>
            <person name="Aoki H."/>
            <person name="Arikawa K."/>
            <person name="Arita K."/>
            <person name="Bito T."/>
            <person name="Chiden Y."/>
            <person name="Fujitsuka N."/>
            <person name="Fukunaka R."/>
            <person name="Hamada M."/>
            <person name="Harada C."/>
            <person name="Hayashi A."/>
            <person name="Hijishita S."/>
            <person name="Honda M."/>
            <person name="Hosokawa S."/>
            <person name="Ichikawa Y."/>
            <person name="Idonuma A."/>
            <person name="Iijima M."/>
            <person name="Ikeda M."/>
            <person name="Ikeno M."/>
            <person name="Ito K."/>
            <person name="Ito S."/>
            <person name="Ito T."/>
            <person name="Ito Y."/>
            <person name="Ito Y."/>
            <person name="Iwabuchi A."/>
            <person name="Kamiya K."/>
            <person name="Karasawa W."/>
            <person name="Kurita K."/>
            <person name="Katagiri S."/>
            <person name="Kikuta A."/>
            <person name="Kobayashi H."/>
            <person name="Kobayashi N."/>
            <person name="Machita K."/>
            <person name="Maehara T."/>
            <person name="Masukawa M."/>
            <person name="Mizubayashi T."/>
            <person name="Mukai Y."/>
            <person name="Nagasaki H."/>
            <person name="Nagata Y."/>
            <person name="Naito S."/>
            <person name="Nakashima M."/>
            <person name="Nakama Y."/>
            <person name="Nakamichi Y."/>
            <person name="Nakamura M."/>
            <person name="Meguro A."/>
            <person name="Negishi M."/>
            <person name="Ohta I."/>
            <person name="Ohta T."/>
            <person name="Okamoto M."/>
            <person name="Ono N."/>
            <person name="Saji S."/>
            <person name="Sakaguchi M."/>
            <person name="Sakai K."/>
            <person name="Shibata M."/>
            <person name="Shimokawa T."/>
            <person name="Song J."/>
            <person name="Takazaki Y."/>
            <person name="Terasawa K."/>
            <person name="Tsugane M."/>
            <person name="Tsuji K."/>
            <person name="Ueda S."/>
            <person name="Waki K."/>
            <person name="Yamagata H."/>
            <person name="Yamamoto M."/>
            <person name="Yamamoto S."/>
            <person name="Yamane H."/>
            <person name="Yoshiki S."/>
            <person name="Yoshihara R."/>
            <person name="Yukawa K."/>
            <person name="Zhong H."/>
            <person name="Yano M."/>
            <person name="Yuan Q."/>
            <person name="Ouyang S."/>
            <person name="Liu J."/>
            <person name="Jones K.M."/>
            <person name="Gansberger K."/>
            <person name="Moffat K."/>
            <person name="Hill J."/>
            <person name="Bera J."/>
            <person name="Fadrosh D."/>
            <person name="Jin S."/>
            <person name="Johri S."/>
            <person name="Kim M."/>
            <person name="Overton L."/>
            <person name="Reardon M."/>
            <person name="Tsitrin T."/>
            <person name="Vuong H."/>
            <person name="Weaver B."/>
            <person name="Ciecko A."/>
            <person name="Tallon L."/>
            <person name="Jackson J."/>
            <person name="Pai G."/>
            <person name="Aken S.V."/>
            <person name="Utterback T."/>
            <person name="Reidmuller S."/>
            <person name="Feldblyum T."/>
            <person name="Hsiao J."/>
            <person name="Zismann V."/>
            <person name="Iobst S."/>
            <person name="de Vazeille A.R."/>
            <person name="Buell C.R."/>
            <person name="Ying K."/>
            <person name="Li Y."/>
            <person name="Lu T."/>
            <person name="Huang Y."/>
            <person name="Zhao Q."/>
            <person name="Feng Q."/>
            <person name="Zhang L."/>
            <person name="Zhu J."/>
            <person name="Weng Q."/>
            <person name="Mu J."/>
            <person name="Lu Y."/>
            <person name="Fan D."/>
            <person name="Liu Y."/>
            <person name="Guan J."/>
            <person name="Zhang Y."/>
            <person name="Yu S."/>
            <person name="Liu X."/>
            <person name="Zhang Y."/>
            <person name="Hong G."/>
            <person name="Han B."/>
            <person name="Choisne N."/>
            <person name="Demange N."/>
            <person name="Orjeda G."/>
            <person name="Samain S."/>
            <person name="Cattolico L."/>
            <person name="Pelletier E."/>
            <person name="Couloux A."/>
            <person name="Segurens B."/>
            <person name="Wincker P."/>
            <person name="D'Hont A."/>
            <person name="Scarpelli C."/>
            <person name="Weissenbach J."/>
            <person name="Salanoubat M."/>
            <person name="Quetier F."/>
            <person name="Yu Y."/>
            <person name="Kim H.R."/>
            <person name="Rambo T."/>
            <person name="Currie J."/>
            <person name="Collura K."/>
            <person name="Luo M."/>
            <person name="Yang T."/>
            <person name="Ammiraju J.S.S."/>
            <person name="Engler F."/>
            <person name="Soderlund C."/>
            <person name="Wing R.A."/>
            <person name="Palmer L.E."/>
            <person name="de la Bastide M."/>
            <person name="Spiegel L."/>
            <person name="Nascimento L."/>
            <person name="Zutavern T."/>
            <person name="O'Shaughnessy A."/>
            <person name="Dike S."/>
            <person name="Dedhia N."/>
            <person name="Preston R."/>
            <person name="Balija V."/>
            <person name="McCombie W.R."/>
            <person name="Chow T."/>
            <person name="Chen H."/>
            <person name="Chung M."/>
            <person name="Chen C."/>
            <person name="Shaw J."/>
            <person name="Wu H."/>
            <person name="Hsiao K."/>
            <person name="Chao Y."/>
            <person name="Chu M."/>
            <person name="Cheng C."/>
            <person name="Hour A."/>
            <person name="Lee P."/>
            <person name="Lin S."/>
            <person name="Lin Y."/>
            <person name="Liou J."/>
            <person name="Liu S."/>
            <person name="Hsing Y."/>
            <person name="Raghuvanshi S."/>
            <person name="Mohanty A."/>
            <person name="Bharti A.K."/>
            <person name="Gaur A."/>
            <person name="Gupta V."/>
            <person name="Kumar D."/>
            <person name="Ravi V."/>
            <person name="Vij S."/>
            <person name="Kapur A."/>
            <person name="Khurana P."/>
            <person name="Khurana P."/>
            <person name="Khurana J.P."/>
            <person name="Tyagi A.K."/>
            <person name="Gaikwad K."/>
            <person name="Singh A."/>
            <person name="Dalal V."/>
            <person name="Srivastava S."/>
            <person name="Dixit A."/>
            <person name="Pal A.K."/>
            <person name="Ghazi I.A."/>
            <person name="Yadav M."/>
            <person name="Pandit A."/>
            <person name="Bhargava A."/>
            <person name="Sureshbabu K."/>
            <person name="Batra K."/>
            <person name="Sharma T.R."/>
            <person name="Mohapatra T."/>
            <person name="Singh N.K."/>
            <person name="Messing J."/>
            <person name="Nelson A.B."/>
            <person name="Fuks G."/>
            <person name="Kavchok S."/>
            <person name="Keizer G."/>
            <person name="Linton E."/>
            <person name="Llaca V."/>
            <person name="Song R."/>
            <person name="Tanyolac B."/>
            <person name="Young S."/>
            <person name="Ho-Il K."/>
            <person name="Hahn J.H."/>
            <person name="Sangsakoo G."/>
            <person name="Vanavichit A."/>
            <person name="de Mattos Luiz.A.T."/>
            <person name="Zimmer P.D."/>
            <person name="Malone G."/>
            <person name="Dellagostin O."/>
            <person name="de Oliveira A.C."/>
            <person name="Bevan M."/>
            <person name="Bancroft I."/>
            <person name="Minx P."/>
            <person name="Cordum H."/>
            <person name="Wilson R."/>
            <person name="Cheng Z."/>
            <person name="Jin W."/>
            <person name="Jiang J."/>
            <person name="Leong S.A."/>
            <person name="Iwama H."/>
            <person name="Gojobori T."/>
            <person name="Itoh T."/>
            <person name="Niimura Y."/>
            <person name="Fujii Y."/>
            <person name="Habara T."/>
            <person name="Sakai H."/>
            <person name="Sato Y."/>
            <person name="Wilson G."/>
            <person name="Kumar K."/>
            <person name="McCouch S."/>
            <person name="Juretic N."/>
            <person name="Hoen D."/>
            <person name="Wright S."/>
            <person name="Bruskiewich R."/>
            <person name="Bureau T."/>
            <person name="Miyao A."/>
            <person name="Hirochika H."/>
            <person name="Nishikawa T."/>
            <person name="Kadowaki K."/>
            <person name="Sugiura M."/>
            <person name="Burr B."/>
            <person name="Sasaki T."/>
        </authorList>
    </citation>
    <scope>NUCLEOTIDE SEQUENCE [LARGE SCALE GENOMIC DNA]</scope>
    <source>
        <strain evidence="3">cv. Nipponbare</strain>
    </source>
</reference>
<protein>
    <submittedName>
        <fullName evidence="2">Os11g0274166 protein</fullName>
    </submittedName>
</protein>
<keyword evidence="1" id="KW-0472">Membrane</keyword>
<organism evidence="2 3">
    <name type="scientific">Oryza sativa subsp. japonica</name>
    <name type="common">Rice</name>
    <dbReference type="NCBI Taxonomy" id="39947"/>
    <lineage>
        <taxon>Eukaryota</taxon>
        <taxon>Viridiplantae</taxon>
        <taxon>Streptophyta</taxon>
        <taxon>Embryophyta</taxon>
        <taxon>Tracheophyta</taxon>
        <taxon>Spermatophyta</taxon>
        <taxon>Magnoliopsida</taxon>
        <taxon>Liliopsida</taxon>
        <taxon>Poales</taxon>
        <taxon>Poaceae</taxon>
        <taxon>BOP clade</taxon>
        <taxon>Oryzoideae</taxon>
        <taxon>Oryzeae</taxon>
        <taxon>Oryzinae</taxon>
        <taxon>Oryza</taxon>
        <taxon>Oryza sativa</taxon>
    </lineage>
</organism>
<reference evidence="2 3" key="2">
    <citation type="journal article" date="2013" name="Plant Cell Physiol.">
        <title>Rice Annotation Project Database (RAP-DB): an integrative and interactive database for rice genomics.</title>
        <authorList>
            <person name="Sakai H."/>
            <person name="Lee S.S."/>
            <person name="Tanaka T."/>
            <person name="Numa H."/>
            <person name="Kim J."/>
            <person name="Kawahara Y."/>
            <person name="Wakimoto H."/>
            <person name="Yang C.C."/>
            <person name="Iwamoto M."/>
            <person name="Abe T."/>
            <person name="Yamada Y."/>
            <person name="Muto A."/>
            <person name="Inokuchi H."/>
            <person name="Ikemura T."/>
            <person name="Matsumoto T."/>
            <person name="Sasaki T."/>
            <person name="Itoh T."/>
        </authorList>
    </citation>
    <scope>NUCLEOTIDE SEQUENCE [LARGE SCALE GENOMIC DNA]</scope>
    <source>
        <strain evidence="3">cv. Nipponbare</strain>
    </source>
</reference>
<proteinExistence type="predicted"/>